<dbReference type="NCBIfam" id="TIGR04409">
    <property type="entry name" value="LptC_YrbK"/>
    <property type="match status" value="1"/>
</dbReference>
<dbReference type="InterPro" id="IPR010664">
    <property type="entry name" value="LipoPS_assembly_LptC-rel"/>
</dbReference>
<keyword evidence="1" id="KW-1003">Cell membrane</keyword>
<protein>
    <submittedName>
        <fullName evidence="7">LPS export ABC transporter periplasmic protein LptC</fullName>
    </submittedName>
</protein>
<evidence type="ECO:0000256" key="5">
    <source>
        <dbReference type="ARBA" id="ARBA00023136"/>
    </source>
</evidence>
<dbReference type="PANTHER" id="PTHR37481:SF1">
    <property type="entry name" value="LIPOPOLYSACCHARIDE EXPORT SYSTEM PROTEIN LPTC"/>
    <property type="match status" value="1"/>
</dbReference>
<dbReference type="GO" id="GO:0005886">
    <property type="term" value="C:plasma membrane"/>
    <property type="evidence" value="ECO:0007669"/>
    <property type="project" value="InterPro"/>
</dbReference>
<dbReference type="InterPro" id="IPR026265">
    <property type="entry name" value="LptC"/>
</dbReference>
<evidence type="ECO:0000313" key="8">
    <source>
        <dbReference type="Proteomes" id="UP001139701"/>
    </source>
</evidence>
<proteinExistence type="predicted"/>
<name>A0A9X2B7T0_9GAMM</name>
<evidence type="ECO:0000256" key="2">
    <source>
        <dbReference type="ARBA" id="ARBA00022519"/>
    </source>
</evidence>
<keyword evidence="4 6" id="KW-1133">Transmembrane helix</keyword>
<evidence type="ECO:0000256" key="3">
    <source>
        <dbReference type="ARBA" id="ARBA00022692"/>
    </source>
</evidence>
<evidence type="ECO:0000256" key="6">
    <source>
        <dbReference type="SAM" id="Phobius"/>
    </source>
</evidence>
<feature type="transmembrane region" description="Helical" evidence="6">
    <location>
        <begin position="6"/>
        <end position="23"/>
    </location>
</feature>
<keyword evidence="3 6" id="KW-0812">Transmembrane</keyword>
<dbReference type="PANTHER" id="PTHR37481">
    <property type="entry name" value="LIPOPOLYSACCHARIDE EXPORT SYSTEM PROTEIN LPTC"/>
    <property type="match status" value="1"/>
</dbReference>
<evidence type="ECO:0000313" key="7">
    <source>
        <dbReference type="EMBL" id="MCJ8147472.1"/>
    </source>
</evidence>
<gene>
    <name evidence="7" type="primary">lptC</name>
    <name evidence="7" type="ORF">MKI79_11360</name>
</gene>
<dbReference type="RefSeq" id="WP_241573747.1">
    <property type="nucleotide sequence ID" value="NZ_JAKUML010000024.1"/>
</dbReference>
<evidence type="ECO:0000256" key="1">
    <source>
        <dbReference type="ARBA" id="ARBA00022475"/>
    </source>
</evidence>
<sequence>MDTRLLYSIALVIVTVVAGFYYYSGKSKRLEANNQSNLNSNSKNIQVTQTDEQGQLYAKSTIQGMTLNMQTGDAVLEQLKGVQYADGKLNASFHADQGFATNDYENVNLVGNVRVSKLSDQQTPSITFDTDQLNGNTKTNQIFTDRSVTITSPQAKFQSQGLKANMNTGEYEFFAIRGLYEPAS</sequence>
<organism evidence="7 8">
    <name type="scientific">Acinetobacter sedimenti</name>
    <dbReference type="NCBI Taxonomy" id="2919922"/>
    <lineage>
        <taxon>Bacteria</taxon>
        <taxon>Pseudomonadati</taxon>
        <taxon>Pseudomonadota</taxon>
        <taxon>Gammaproteobacteria</taxon>
        <taxon>Moraxellales</taxon>
        <taxon>Moraxellaceae</taxon>
        <taxon>Acinetobacter</taxon>
    </lineage>
</organism>
<dbReference type="Pfam" id="PF06835">
    <property type="entry name" value="LptC"/>
    <property type="match status" value="1"/>
</dbReference>
<dbReference type="AlphaFoldDB" id="A0A9X2B7T0"/>
<dbReference type="Gene3D" id="2.60.450.10">
    <property type="entry name" value="Lipopolysaccharide (LPS) transport protein A like domain"/>
    <property type="match status" value="1"/>
</dbReference>
<keyword evidence="2" id="KW-0997">Cell inner membrane</keyword>
<dbReference type="GO" id="GO:0015221">
    <property type="term" value="F:lipopolysaccharide transmembrane transporter activity"/>
    <property type="evidence" value="ECO:0007669"/>
    <property type="project" value="InterPro"/>
</dbReference>
<dbReference type="Proteomes" id="UP001139701">
    <property type="component" value="Unassembled WGS sequence"/>
</dbReference>
<accession>A0A9X2B7T0</accession>
<evidence type="ECO:0000256" key="4">
    <source>
        <dbReference type="ARBA" id="ARBA00022989"/>
    </source>
</evidence>
<dbReference type="InterPro" id="IPR052363">
    <property type="entry name" value="LPS_export_LptC"/>
</dbReference>
<dbReference type="GO" id="GO:0030288">
    <property type="term" value="C:outer membrane-bounded periplasmic space"/>
    <property type="evidence" value="ECO:0007669"/>
    <property type="project" value="TreeGrafter"/>
</dbReference>
<keyword evidence="8" id="KW-1185">Reference proteome</keyword>
<dbReference type="EMBL" id="JAKUML010000024">
    <property type="protein sequence ID" value="MCJ8147472.1"/>
    <property type="molecule type" value="Genomic_DNA"/>
</dbReference>
<keyword evidence="5 6" id="KW-0472">Membrane</keyword>
<comment type="caution">
    <text evidence="7">The sequence shown here is derived from an EMBL/GenBank/DDBJ whole genome shotgun (WGS) entry which is preliminary data.</text>
</comment>
<dbReference type="GO" id="GO:0017089">
    <property type="term" value="F:glycolipid transfer activity"/>
    <property type="evidence" value="ECO:0007669"/>
    <property type="project" value="TreeGrafter"/>
</dbReference>
<reference evidence="7" key="1">
    <citation type="submission" date="2022-02" db="EMBL/GenBank/DDBJ databases">
        <title>Acinetobacter A3.8 sp. nov., isolated from Sediment (Zhairuo Island).</title>
        <authorList>
            <person name="Zheng K."/>
        </authorList>
    </citation>
    <scope>NUCLEOTIDE SEQUENCE</scope>
    <source>
        <strain evidence="7">A3.8</strain>
    </source>
</reference>